<dbReference type="EMBL" id="JARKIF010000024">
    <property type="protein sequence ID" value="KAJ7615311.1"/>
    <property type="molecule type" value="Genomic_DNA"/>
</dbReference>
<name>A0AAD7BAB2_9AGAR</name>
<proteinExistence type="predicted"/>
<feature type="compositionally biased region" description="Gly residues" evidence="1">
    <location>
        <begin position="150"/>
        <end position="166"/>
    </location>
</feature>
<keyword evidence="4" id="KW-1185">Reference proteome</keyword>
<feature type="chain" id="PRO_5041946035" description="GPI anchored protein" evidence="2">
    <location>
        <begin position="17"/>
        <end position="198"/>
    </location>
</feature>
<sequence length="198" mass="18856">MLHLLVSLLALEGAHAAVTLVQPAPTSLPSFSGVSSSISATASFAVSVGGVASADGATTYVLEEILGLDGSTTTIGRTFAQGATVWREDDIHETCSLNGNGKAVCSLGVAGFETGFTGTAIPIITVGSDGQVQGGGPGAANPSATASRSGDGGSGSSGGGSSGGSAGGGAIGLDSRASLGWGVVVSIGAAVAAMRVLF</sequence>
<accession>A0AAD7BAB2</accession>
<gene>
    <name evidence="3" type="ORF">FB45DRAFT_1107822</name>
</gene>
<evidence type="ECO:0000256" key="1">
    <source>
        <dbReference type="SAM" id="MobiDB-lite"/>
    </source>
</evidence>
<dbReference type="Proteomes" id="UP001221142">
    <property type="component" value="Unassembled WGS sequence"/>
</dbReference>
<evidence type="ECO:0008006" key="5">
    <source>
        <dbReference type="Google" id="ProtNLM"/>
    </source>
</evidence>
<reference evidence="3" key="1">
    <citation type="submission" date="2023-03" db="EMBL/GenBank/DDBJ databases">
        <title>Massive genome expansion in bonnet fungi (Mycena s.s.) driven by repeated elements and novel gene families across ecological guilds.</title>
        <authorList>
            <consortium name="Lawrence Berkeley National Laboratory"/>
            <person name="Harder C.B."/>
            <person name="Miyauchi S."/>
            <person name="Viragh M."/>
            <person name="Kuo A."/>
            <person name="Thoen E."/>
            <person name="Andreopoulos B."/>
            <person name="Lu D."/>
            <person name="Skrede I."/>
            <person name="Drula E."/>
            <person name="Henrissat B."/>
            <person name="Morin E."/>
            <person name="Kohler A."/>
            <person name="Barry K."/>
            <person name="LaButti K."/>
            <person name="Morin E."/>
            <person name="Salamov A."/>
            <person name="Lipzen A."/>
            <person name="Mereny Z."/>
            <person name="Hegedus B."/>
            <person name="Baldrian P."/>
            <person name="Stursova M."/>
            <person name="Weitz H."/>
            <person name="Taylor A."/>
            <person name="Grigoriev I.V."/>
            <person name="Nagy L.G."/>
            <person name="Martin F."/>
            <person name="Kauserud H."/>
        </authorList>
    </citation>
    <scope>NUCLEOTIDE SEQUENCE</scope>
    <source>
        <strain evidence="3">9284</strain>
    </source>
</reference>
<evidence type="ECO:0000313" key="3">
    <source>
        <dbReference type="EMBL" id="KAJ7615311.1"/>
    </source>
</evidence>
<evidence type="ECO:0000256" key="2">
    <source>
        <dbReference type="SAM" id="SignalP"/>
    </source>
</evidence>
<organism evidence="3 4">
    <name type="scientific">Roridomyces roridus</name>
    <dbReference type="NCBI Taxonomy" id="1738132"/>
    <lineage>
        <taxon>Eukaryota</taxon>
        <taxon>Fungi</taxon>
        <taxon>Dikarya</taxon>
        <taxon>Basidiomycota</taxon>
        <taxon>Agaricomycotina</taxon>
        <taxon>Agaricomycetes</taxon>
        <taxon>Agaricomycetidae</taxon>
        <taxon>Agaricales</taxon>
        <taxon>Marasmiineae</taxon>
        <taxon>Mycenaceae</taxon>
        <taxon>Roridomyces</taxon>
    </lineage>
</organism>
<feature type="region of interest" description="Disordered" evidence="1">
    <location>
        <begin position="132"/>
        <end position="166"/>
    </location>
</feature>
<feature type="signal peptide" evidence="2">
    <location>
        <begin position="1"/>
        <end position="16"/>
    </location>
</feature>
<evidence type="ECO:0000313" key="4">
    <source>
        <dbReference type="Proteomes" id="UP001221142"/>
    </source>
</evidence>
<dbReference type="AlphaFoldDB" id="A0AAD7BAB2"/>
<keyword evidence="2" id="KW-0732">Signal</keyword>
<comment type="caution">
    <text evidence="3">The sequence shown here is derived from an EMBL/GenBank/DDBJ whole genome shotgun (WGS) entry which is preliminary data.</text>
</comment>
<protein>
    <recommendedName>
        <fullName evidence="5">GPI anchored protein</fullName>
    </recommendedName>
</protein>